<keyword evidence="3" id="KW-1185">Reference proteome</keyword>
<keyword evidence="1" id="KW-1133">Transmembrane helix</keyword>
<evidence type="ECO:0000256" key="1">
    <source>
        <dbReference type="SAM" id="Phobius"/>
    </source>
</evidence>
<organism evidence="2 3">
    <name type="scientific">Kitasatospora cathayae</name>
    <dbReference type="NCBI Taxonomy" id="3004092"/>
    <lineage>
        <taxon>Bacteria</taxon>
        <taxon>Bacillati</taxon>
        <taxon>Actinomycetota</taxon>
        <taxon>Actinomycetes</taxon>
        <taxon>Kitasatosporales</taxon>
        <taxon>Streptomycetaceae</taxon>
        <taxon>Kitasatospora</taxon>
    </lineage>
</organism>
<evidence type="ECO:0000313" key="2">
    <source>
        <dbReference type="EMBL" id="WBP85226.1"/>
    </source>
</evidence>
<accession>A0ABY7PXX7</accession>
<keyword evidence="1" id="KW-0472">Membrane</keyword>
<sequence length="40" mass="4186">MAAFVGLVLTWHEDLPGRVVGVVAVFLVGAVPAAANPRER</sequence>
<protein>
    <submittedName>
        <fullName evidence="2">Uncharacterized protein</fullName>
    </submittedName>
</protein>
<proteinExistence type="predicted"/>
<dbReference type="Proteomes" id="UP001212821">
    <property type="component" value="Chromosome"/>
</dbReference>
<reference evidence="3" key="1">
    <citation type="submission" date="2022-12" db="EMBL/GenBank/DDBJ databases">
        <authorList>
            <person name="Mo P."/>
        </authorList>
    </citation>
    <scope>NUCLEOTIDE SEQUENCE [LARGE SCALE GENOMIC DNA]</scope>
    <source>
        <strain evidence="3">HUAS 3-15</strain>
    </source>
</reference>
<feature type="transmembrane region" description="Helical" evidence="1">
    <location>
        <begin position="15"/>
        <end position="35"/>
    </location>
</feature>
<evidence type="ECO:0000313" key="3">
    <source>
        <dbReference type="Proteomes" id="UP001212821"/>
    </source>
</evidence>
<gene>
    <name evidence="2" type="ORF">O1G21_04735</name>
</gene>
<dbReference type="EMBL" id="CP115450">
    <property type="protein sequence ID" value="WBP85226.1"/>
    <property type="molecule type" value="Genomic_DNA"/>
</dbReference>
<keyword evidence="1" id="KW-0812">Transmembrane</keyword>
<name>A0ABY7PXX7_9ACTN</name>
<dbReference type="RefSeq" id="WP_270141036.1">
    <property type="nucleotide sequence ID" value="NZ_CP115450.1"/>
</dbReference>